<evidence type="ECO:0000313" key="3">
    <source>
        <dbReference type="EMBL" id="XBY44487.1"/>
    </source>
</evidence>
<name>A0AAU7X8U3_9HYPH</name>
<evidence type="ECO:0000259" key="2">
    <source>
        <dbReference type="PROSITE" id="PS51186"/>
    </source>
</evidence>
<dbReference type="GO" id="GO:0016747">
    <property type="term" value="F:acyltransferase activity, transferring groups other than amino-acyl groups"/>
    <property type="evidence" value="ECO:0007669"/>
    <property type="project" value="InterPro"/>
</dbReference>
<accession>A0AAU7X8U3</accession>
<dbReference type="AlphaFoldDB" id="A0AAU7X8U3"/>
<organism evidence="3">
    <name type="scientific">Methyloraptor flagellatus</name>
    <dbReference type="NCBI Taxonomy" id="3162530"/>
    <lineage>
        <taxon>Bacteria</taxon>
        <taxon>Pseudomonadati</taxon>
        <taxon>Pseudomonadota</taxon>
        <taxon>Alphaproteobacteria</taxon>
        <taxon>Hyphomicrobiales</taxon>
        <taxon>Ancalomicrobiaceae</taxon>
        <taxon>Methyloraptor</taxon>
    </lineage>
</organism>
<protein>
    <submittedName>
        <fullName evidence="3">GNAT family N-acetyltransferase</fullName>
    </submittedName>
</protein>
<keyword evidence="1" id="KW-1133">Transmembrane helix</keyword>
<gene>
    <name evidence="3" type="ORF">ABS361_21155</name>
</gene>
<sequence length="256" mass="27167">MATIGAETAAPSVLTLETAALSTWPALRVVHDGHWLWRWANGYTKRANSLNFLDPSDGADAAARLDHAAALSLRNDIGFVVRSSPLTPPEVLAELDRRGFEVFEESLMLWRRLDGAAAAADPDVTIGPADDPAWLEAQSVLSGYSSQARQALAAILGVYGVPAWGLTLVEDGVPAASALLAIASGVACLTNVVTDPAKRRRGFAARMLGAAMAKAAREGASIAAHAVIATNEPARALYAGTGYRELYRYRYHRPSC</sequence>
<dbReference type="EMBL" id="CP158568">
    <property type="protein sequence ID" value="XBY44487.1"/>
    <property type="molecule type" value="Genomic_DNA"/>
</dbReference>
<dbReference type="SUPFAM" id="SSF55729">
    <property type="entry name" value="Acyl-CoA N-acyltransferases (Nat)"/>
    <property type="match status" value="1"/>
</dbReference>
<keyword evidence="1" id="KW-0472">Membrane</keyword>
<dbReference type="InterPro" id="IPR056935">
    <property type="entry name" value="Rv0428c-like_C"/>
</dbReference>
<dbReference type="InterPro" id="IPR000182">
    <property type="entry name" value="GNAT_dom"/>
</dbReference>
<dbReference type="Gene3D" id="3.40.630.30">
    <property type="match status" value="1"/>
</dbReference>
<keyword evidence="1" id="KW-0812">Transmembrane</keyword>
<dbReference type="PROSITE" id="PS51186">
    <property type="entry name" value="GNAT"/>
    <property type="match status" value="1"/>
</dbReference>
<evidence type="ECO:0000256" key="1">
    <source>
        <dbReference type="SAM" id="Phobius"/>
    </source>
</evidence>
<feature type="transmembrane region" description="Helical" evidence="1">
    <location>
        <begin position="151"/>
        <end position="169"/>
    </location>
</feature>
<feature type="transmembrane region" description="Helical" evidence="1">
    <location>
        <begin position="175"/>
        <end position="193"/>
    </location>
</feature>
<dbReference type="KEGG" id="mflg:ABS361_21155"/>
<proteinExistence type="predicted"/>
<dbReference type="Pfam" id="PF24553">
    <property type="entry name" value="Rv0428c_C"/>
    <property type="match status" value="1"/>
</dbReference>
<dbReference type="CDD" id="cd04301">
    <property type="entry name" value="NAT_SF"/>
    <property type="match status" value="1"/>
</dbReference>
<feature type="domain" description="N-acetyltransferase" evidence="2">
    <location>
        <begin position="124"/>
        <end position="256"/>
    </location>
</feature>
<dbReference type="InterPro" id="IPR016181">
    <property type="entry name" value="Acyl_CoA_acyltransferase"/>
</dbReference>
<dbReference type="RefSeq" id="WP_407049580.1">
    <property type="nucleotide sequence ID" value="NZ_CP158568.1"/>
</dbReference>
<reference evidence="3" key="1">
    <citation type="submission" date="2024-06" db="EMBL/GenBank/DDBJ databases">
        <title>Methylostella associata gen. nov., sp. nov., a novel Ancalomicrobiaceae-affiliated facultatively methylotrophic bacteria that feed on methanotrophs of the genus Methylococcus.</title>
        <authorList>
            <person name="Saltykova V."/>
            <person name="Danilova O.V."/>
            <person name="Oshkin I.Y."/>
            <person name="Belova S.E."/>
            <person name="Pimenov N.V."/>
            <person name="Dedysh S.N."/>
        </authorList>
    </citation>
    <scope>NUCLEOTIDE SEQUENCE</scope>
    <source>
        <strain evidence="3">S20</strain>
    </source>
</reference>